<organism evidence="2 3">
    <name type="scientific">Taurinivorans muris</name>
    <dbReference type="NCBI Taxonomy" id="2787751"/>
    <lineage>
        <taxon>Bacteria</taxon>
        <taxon>Pseudomonadati</taxon>
        <taxon>Thermodesulfobacteriota</taxon>
        <taxon>Desulfovibrionia</taxon>
        <taxon>Desulfovibrionales</taxon>
        <taxon>Desulfovibrionaceae</taxon>
        <taxon>Taurinivorans</taxon>
    </lineage>
</organism>
<protein>
    <submittedName>
        <fullName evidence="2">Tripartite tricarboxylate transporter substrate binding protein</fullName>
    </submittedName>
</protein>
<accession>A0ABY5Y3F3</accession>
<dbReference type="PANTHER" id="PTHR42928:SF5">
    <property type="entry name" value="BLR1237 PROTEIN"/>
    <property type="match status" value="1"/>
</dbReference>
<comment type="similarity">
    <text evidence="1">Belongs to the UPF0065 (bug) family.</text>
</comment>
<gene>
    <name evidence="2" type="ORF">JBF11_01675</name>
</gene>
<dbReference type="PANTHER" id="PTHR42928">
    <property type="entry name" value="TRICARBOXYLATE-BINDING PROTEIN"/>
    <property type="match status" value="1"/>
</dbReference>
<dbReference type="Gene3D" id="3.40.190.10">
    <property type="entry name" value="Periplasmic binding protein-like II"/>
    <property type="match status" value="1"/>
</dbReference>
<sequence length="306" mass="33346">MFLAFGADQAEAENYPNHPVKLLTMTGPGAQIDLVARSFAEQLKNILGQPVLVTNMPGGSHGSVMASELSTSPKDGYTVGISATGAFNYSPYFIKTKYTKDDFDYLSLIALNQSGIIARPDKPWNTLKEAFAWAKKEEKGLTYMFQGSDDRDAMARIAKQEGINLSLMPSTGGPSIITAVMGGHADLGHVGAILFDYVESGKLKLLAATTPVRLNPLSDVPTLKEQGWDESVEMYVVFVTPKGLPADVRAKLADATQKIVNDEQFIDFVGKKLKMAPVDSTSEYAVRYIEESSLRNKAIIGQREQQ</sequence>
<dbReference type="Gene3D" id="3.40.190.150">
    <property type="entry name" value="Bordetella uptake gene, domain 1"/>
    <property type="match status" value="1"/>
</dbReference>
<evidence type="ECO:0000313" key="2">
    <source>
        <dbReference type="EMBL" id="UWX06708.1"/>
    </source>
</evidence>
<dbReference type="PIRSF" id="PIRSF017082">
    <property type="entry name" value="YflP"/>
    <property type="match status" value="1"/>
</dbReference>
<dbReference type="Proteomes" id="UP001058120">
    <property type="component" value="Chromosome"/>
</dbReference>
<evidence type="ECO:0000313" key="3">
    <source>
        <dbReference type="Proteomes" id="UP001058120"/>
    </source>
</evidence>
<evidence type="ECO:0000256" key="1">
    <source>
        <dbReference type="ARBA" id="ARBA00006987"/>
    </source>
</evidence>
<reference evidence="2" key="1">
    <citation type="submission" date="2020-12" db="EMBL/GenBank/DDBJ databases">
        <title>Taurinivorans muris gen. nov., sp. nov., fundamental and realized metabolic niche of a ubiquitous sulfidogenic bacterium in the murine intestine.</title>
        <authorList>
            <person name="Ye H."/>
            <person name="Hanson B.T."/>
            <person name="Loy A."/>
        </authorList>
    </citation>
    <scope>NUCLEOTIDE SEQUENCE</scope>
    <source>
        <strain evidence="2">LT0009</strain>
    </source>
</reference>
<dbReference type="InterPro" id="IPR005064">
    <property type="entry name" value="BUG"/>
</dbReference>
<dbReference type="InterPro" id="IPR042100">
    <property type="entry name" value="Bug_dom1"/>
</dbReference>
<dbReference type="EMBL" id="CP065938">
    <property type="protein sequence ID" value="UWX06708.1"/>
    <property type="molecule type" value="Genomic_DNA"/>
</dbReference>
<name>A0ABY5Y3F3_9BACT</name>
<keyword evidence="3" id="KW-1185">Reference proteome</keyword>
<proteinExistence type="inferred from homology"/>
<dbReference type="Pfam" id="PF03401">
    <property type="entry name" value="TctC"/>
    <property type="match status" value="1"/>
</dbReference>
<dbReference type="CDD" id="cd07012">
    <property type="entry name" value="PBP2_Bug_TTT"/>
    <property type="match status" value="1"/>
</dbReference>